<accession>A0A0F8ZF73</accession>
<evidence type="ECO:0000313" key="2">
    <source>
        <dbReference type="EMBL" id="KKK92457.1"/>
    </source>
</evidence>
<reference evidence="2" key="1">
    <citation type="journal article" date="2015" name="Nature">
        <title>Complex archaea that bridge the gap between prokaryotes and eukaryotes.</title>
        <authorList>
            <person name="Spang A."/>
            <person name="Saw J.H."/>
            <person name="Jorgensen S.L."/>
            <person name="Zaremba-Niedzwiedzka K."/>
            <person name="Martijn J."/>
            <person name="Lind A.E."/>
            <person name="van Eijk R."/>
            <person name="Schleper C."/>
            <person name="Guy L."/>
            <person name="Ettema T.J."/>
        </authorList>
    </citation>
    <scope>NUCLEOTIDE SEQUENCE</scope>
</reference>
<dbReference type="EMBL" id="LAZR01048202">
    <property type="protein sequence ID" value="KKK92457.1"/>
    <property type="molecule type" value="Genomic_DNA"/>
</dbReference>
<proteinExistence type="predicted"/>
<evidence type="ECO:0000256" key="1">
    <source>
        <dbReference type="SAM" id="MobiDB-lite"/>
    </source>
</evidence>
<comment type="caution">
    <text evidence="2">The sequence shown here is derived from an EMBL/GenBank/DDBJ whole genome shotgun (WGS) entry which is preliminary data.</text>
</comment>
<name>A0A0F8ZF73_9ZZZZ</name>
<sequence length="352" mass="39054">CGLMARLWGYAGEYRLDGSLQADTNWTIAREAGWQASEDLFVDALATVGLLEVHPDGRGYVLHDFRQNTDRNARRKLARRGLRYWDGVAPPLTDCTEGERSGAIAELSRQDVRAGRNPTGPPGGSGERETKGESEAKGESHPGTCRVPRQATRQATQQATQQATRQARGQGQEEGQGQGEGPHDEANAQRDPTPSETPSGETLHWSGRWPGPEDLTQFEAVLRIECRDLPEFERIDFRRSIVLMQRKARAGGLVADDWVARCRLWMDEFNGLPLMHPRATAVTELSTEELEKERRNLAEQAEILAEARSRGVTYLEVVRERQGDAKLPKLCTEGANETRTGDVTSIGKTLKS</sequence>
<feature type="compositionally biased region" description="Polar residues" evidence="1">
    <location>
        <begin position="190"/>
        <end position="200"/>
    </location>
</feature>
<protein>
    <submittedName>
        <fullName evidence="2">Uncharacterized protein</fullName>
    </submittedName>
</protein>
<feature type="compositionally biased region" description="Basic and acidic residues" evidence="1">
    <location>
        <begin position="126"/>
        <end position="140"/>
    </location>
</feature>
<gene>
    <name evidence="2" type="ORF">LCGC14_2702750</name>
</gene>
<organism evidence="2">
    <name type="scientific">marine sediment metagenome</name>
    <dbReference type="NCBI Taxonomy" id="412755"/>
    <lineage>
        <taxon>unclassified sequences</taxon>
        <taxon>metagenomes</taxon>
        <taxon>ecological metagenomes</taxon>
    </lineage>
</organism>
<dbReference type="AlphaFoldDB" id="A0A0F8ZF73"/>
<feature type="non-terminal residue" evidence="2">
    <location>
        <position position="1"/>
    </location>
</feature>
<feature type="region of interest" description="Disordered" evidence="1">
    <location>
        <begin position="88"/>
        <end position="211"/>
    </location>
</feature>
<feature type="compositionally biased region" description="Low complexity" evidence="1">
    <location>
        <begin position="149"/>
        <end position="171"/>
    </location>
</feature>